<dbReference type="Proteomes" id="UP000308600">
    <property type="component" value="Unassembled WGS sequence"/>
</dbReference>
<protein>
    <submittedName>
        <fullName evidence="1">Uncharacterized protein</fullName>
    </submittedName>
</protein>
<name>A0ACD3B757_9AGAR</name>
<organism evidence="1 2">
    <name type="scientific">Pluteus cervinus</name>
    <dbReference type="NCBI Taxonomy" id="181527"/>
    <lineage>
        <taxon>Eukaryota</taxon>
        <taxon>Fungi</taxon>
        <taxon>Dikarya</taxon>
        <taxon>Basidiomycota</taxon>
        <taxon>Agaricomycotina</taxon>
        <taxon>Agaricomycetes</taxon>
        <taxon>Agaricomycetidae</taxon>
        <taxon>Agaricales</taxon>
        <taxon>Pluteineae</taxon>
        <taxon>Pluteaceae</taxon>
        <taxon>Pluteus</taxon>
    </lineage>
</organism>
<keyword evidence="2" id="KW-1185">Reference proteome</keyword>
<proteinExistence type="predicted"/>
<evidence type="ECO:0000313" key="2">
    <source>
        <dbReference type="Proteomes" id="UP000308600"/>
    </source>
</evidence>
<sequence>MPATPPSRYEATENLNRLLEETVKADVTTKAGLVHVGCCLCQGASMFDDAHSFILEARRRNGLSVNAEDHPKTEQTRLYNSYVEAAQILPKFRAIIDTLTDTSTSILFYHEIRITNLGQIDRFRQATKKLGENGAPALNRRTRDQRGINHDLTGRLLCPITLDWDNEGIRRLVRELDPKYHPSSSLFSRCFYQNYTGNPHSLLTGFLRSPLLVRGYIHLYLGATNLDPNLDRPATELEPVTLHKDCLAKKLNLEKTRRVTPRTIAYTAVLIHLNLQKFTKWNPPTQDGYCYHLLYNFIVDFFEQPVGPLSSRCAQDLLEWWTVQVYGPKLRTFDSLQQSAEAFNHQLEDLEDSQSGSLEH</sequence>
<gene>
    <name evidence="1" type="ORF">BDN72DRAFT_894460</name>
</gene>
<evidence type="ECO:0000313" key="1">
    <source>
        <dbReference type="EMBL" id="TFK72817.1"/>
    </source>
</evidence>
<accession>A0ACD3B757</accession>
<dbReference type="EMBL" id="ML208281">
    <property type="protein sequence ID" value="TFK72817.1"/>
    <property type="molecule type" value="Genomic_DNA"/>
</dbReference>
<reference evidence="1 2" key="1">
    <citation type="journal article" date="2019" name="Nat. Ecol. Evol.">
        <title>Megaphylogeny resolves global patterns of mushroom evolution.</title>
        <authorList>
            <person name="Varga T."/>
            <person name="Krizsan K."/>
            <person name="Foldi C."/>
            <person name="Dima B."/>
            <person name="Sanchez-Garcia M."/>
            <person name="Sanchez-Ramirez S."/>
            <person name="Szollosi G.J."/>
            <person name="Szarkandi J.G."/>
            <person name="Papp V."/>
            <person name="Albert L."/>
            <person name="Andreopoulos W."/>
            <person name="Angelini C."/>
            <person name="Antonin V."/>
            <person name="Barry K.W."/>
            <person name="Bougher N.L."/>
            <person name="Buchanan P."/>
            <person name="Buyck B."/>
            <person name="Bense V."/>
            <person name="Catcheside P."/>
            <person name="Chovatia M."/>
            <person name="Cooper J."/>
            <person name="Damon W."/>
            <person name="Desjardin D."/>
            <person name="Finy P."/>
            <person name="Geml J."/>
            <person name="Haridas S."/>
            <person name="Hughes K."/>
            <person name="Justo A."/>
            <person name="Karasinski D."/>
            <person name="Kautmanova I."/>
            <person name="Kiss B."/>
            <person name="Kocsube S."/>
            <person name="Kotiranta H."/>
            <person name="LaButti K.M."/>
            <person name="Lechner B.E."/>
            <person name="Liimatainen K."/>
            <person name="Lipzen A."/>
            <person name="Lukacs Z."/>
            <person name="Mihaltcheva S."/>
            <person name="Morgado L.N."/>
            <person name="Niskanen T."/>
            <person name="Noordeloos M.E."/>
            <person name="Ohm R.A."/>
            <person name="Ortiz-Santana B."/>
            <person name="Ovrebo C."/>
            <person name="Racz N."/>
            <person name="Riley R."/>
            <person name="Savchenko A."/>
            <person name="Shiryaev A."/>
            <person name="Soop K."/>
            <person name="Spirin V."/>
            <person name="Szebenyi C."/>
            <person name="Tomsovsky M."/>
            <person name="Tulloss R.E."/>
            <person name="Uehling J."/>
            <person name="Grigoriev I.V."/>
            <person name="Vagvolgyi C."/>
            <person name="Papp T."/>
            <person name="Martin F.M."/>
            <person name="Miettinen O."/>
            <person name="Hibbett D.S."/>
            <person name="Nagy L.G."/>
        </authorList>
    </citation>
    <scope>NUCLEOTIDE SEQUENCE [LARGE SCALE GENOMIC DNA]</scope>
    <source>
        <strain evidence="1 2">NL-1719</strain>
    </source>
</reference>